<accession>A0ABD3JHV7</accession>
<dbReference type="PANTHER" id="PTHR33110">
    <property type="entry name" value="F-BOX/KELCH-REPEAT PROTEIN-RELATED"/>
    <property type="match status" value="1"/>
</dbReference>
<protein>
    <recommendedName>
        <fullName evidence="1">F-box domain-containing protein</fullName>
    </recommendedName>
</protein>
<dbReference type="AlphaFoldDB" id="A0ABD3JHV7"/>
<comment type="caution">
    <text evidence="2">The sequence shown here is derived from an EMBL/GenBank/DDBJ whole genome shotgun (WGS) entry which is preliminary data.</text>
</comment>
<evidence type="ECO:0000259" key="1">
    <source>
        <dbReference type="SMART" id="SM00256"/>
    </source>
</evidence>
<evidence type="ECO:0000313" key="3">
    <source>
        <dbReference type="Proteomes" id="UP001634007"/>
    </source>
</evidence>
<dbReference type="Gene3D" id="1.20.1280.50">
    <property type="match status" value="1"/>
</dbReference>
<feature type="domain" description="F-box" evidence="1">
    <location>
        <begin position="8"/>
        <end position="48"/>
    </location>
</feature>
<dbReference type="EMBL" id="JBJKBG010000008">
    <property type="protein sequence ID" value="KAL3726970.1"/>
    <property type="molecule type" value="Genomic_DNA"/>
</dbReference>
<name>A0ABD3JHV7_EUCGL</name>
<sequence>MVRNWAELPQELLQLCSQRLCPKNLSAFRAVCRSWQSAAVKERSDIPWLMLTDKNGIPWLEFFCLSCQQVHKKLLPETMANGYFSSRGWVLMTSRGREFHMLKNPMSRYSHTIKLPLWNKFP</sequence>
<reference evidence="2 3" key="1">
    <citation type="submission" date="2024-11" db="EMBL/GenBank/DDBJ databases">
        <title>Chromosome-level genome assembly of Eucalyptus globulus Labill. provides insights into its genome evolution.</title>
        <authorList>
            <person name="Li X."/>
        </authorList>
    </citation>
    <scope>NUCLEOTIDE SEQUENCE [LARGE SCALE GENOMIC DNA]</scope>
    <source>
        <strain evidence="2">CL2024</strain>
        <tissue evidence="2">Fresh tender leaves</tissue>
    </source>
</reference>
<dbReference type="PANTHER" id="PTHR33110:SF148">
    <property type="entry name" value="F-BOX DOMAIN-CONTAINING PROTEIN"/>
    <property type="match status" value="1"/>
</dbReference>
<keyword evidence="3" id="KW-1185">Reference proteome</keyword>
<dbReference type="InterPro" id="IPR001810">
    <property type="entry name" value="F-box_dom"/>
</dbReference>
<dbReference type="SMART" id="SM00256">
    <property type="entry name" value="FBOX"/>
    <property type="match status" value="1"/>
</dbReference>
<gene>
    <name evidence="2" type="ORF">ACJRO7_031815</name>
</gene>
<dbReference type="Proteomes" id="UP001634007">
    <property type="component" value="Unassembled WGS sequence"/>
</dbReference>
<dbReference type="Pfam" id="PF00646">
    <property type="entry name" value="F-box"/>
    <property type="match status" value="1"/>
</dbReference>
<dbReference type="CDD" id="cd09917">
    <property type="entry name" value="F-box_SF"/>
    <property type="match status" value="1"/>
</dbReference>
<dbReference type="InterPro" id="IPR036047">
    <property type="entry name" value="F-box-like_dom_sf"/>
</dbReference>
<proteinExistence type="predicted"/>
<evidence type="ECO:0000313" key="2">
    <source>
        <dbReference type="EMBL" id="KAL3726970.1"/>
    </source>
</evidence>
<dbReference type="SUPFAM" id="SSF81383">
    <property type="entry name" value="F-box domain"/>
    <property type="match status" value="1"/>
</dbReference>
<organism evidence="2 3">
    <name type="scientific">Eucalyptus globulus</name>
    <name type="common">Tasmanian blue gum</name>
    <dbReference type="NCBI Taxonomy" id="34317"/>
    <lineage>
        <taxon>Eukaryota</taxon>
        <taxon>Viridiplantae</taxon>
        <taxon>Streptophyta</taxon>
        <taxon>Embryophyta</taxon>
        <taxon>Tracheophyta</taxon>
        <taxon>Spermatophyta</taxon>
        <taxon>Magnoliopsida</taxon>
        <taxon>eudicotyledons</taxon>
        <taxon>Gunneridae</taxon>
        <taxon>Pentapetalae</taxon>
        <taxon>rosids</taxon>
        <taxon>malvids</taxon>
        <taxon>Myrtales</taxon>
        <taxon>Myrtaceae</taxon>
        <taxon>Myrtoideae</taxon>
        <taxon>Eucalypteae</taxon>
        <taxon>Eucalyptus</taxon>
    </lineage>
</organism>